<dbReference type="EMBL" id="JARKIB010000274">
    <property type="protein sequence ID" value="KAJ7717647.1"/>
    <property type="molecule type" value="Genomic_DNA"/>
</dbReference>
<keyword evidence="3" id="KW-1185">Reference proteome</keyword>
<sequence>MAVRDLFTPSNDEDEDSEDEGDAEGDLLAKEAQLRLDLAILEAIKSTRYLQGRTPVPKSGNLHLAWEYAANPEDHGRFQGMLRVSPCERVVLQTKLFSWIEDRGRSARSTSTSGSIGSSRACTV</sequence>
<gene>
    <name evidence="2" type="ORF">B0H16DRAFT_1475969</name>
</gene>
<comment type="caution">
    <text evidence="2">The sequence shown here is derived from an EMBL/GenBank/DDBJ whole genome shotgun (WGS) entry which is preliminary data.</text>
</comment>
<feature type="region of interest" description="Disordered" evidence="1">
    <location>
        <begin position="1"/>
        <end position="26"/>
    </location>
</feature>
<reference evidence="2" key="1">
    <citation type="submission" date="2023-03" db="EMBL/GenBank/DDBJ databases">
        <title>Massive genome expansion in bonnet fungi (Mycena s.s.) driven by repeated elements and novel gene families across ecological guilds.</title>
        <authorList>
            <consortium name="Lawrence Berkeley National Laboratory"/>
            <person name="Harder C.B."/>
            <person name="Miyauchi S."/>
            <person name="Viragh M."/>
            <person name="Kuo A."/>
            <person name="Thoen E."/>
            <person name="Andreopoulos B."/>
            <person name="Lu D."/>
            <person name="Skrede I."/>
            <person name="Drula E."/>
            <person name="Henrissat B."/>
            <person name="Morin E."/>
            <person name="Kohler A."/>
            <person name="Barry K."/>
            <person name="LaButti K."/>
            <person name="Morin E."/>
            <person name="Salamov A."/>
            <person name="Lipzen A."/>
            <person name="Mereny Z."/>
            <person name="Hegedus B."/>
            <person name="Baldrian P."/>
            <person name="Stursova M."/>
            <person name="Weitz H."/>
            <person name="Taylor A."/>
            <person name="Grigoriev I.V."/>
            <person name="Nagy L.G."/>
            <person name="Martin F."/>
            <person name="Kauserud H."/>
        </authorList>
    </citation>
    <scope>NUCLEOTIDE SEQUENCE</scope>
    <source>
        <strain evidence="2">CBHHK182m</strain>
    </source>
</reference>
<evidence type="ECO:0000313" key="2">
    <source>
        <dbReference type="EMBL" id="KAJ7717647.1"/>
    </source>
</evidence>
<dbReference type="AlphaFoldDB" id="A0AAD7HCJ9"/>
<proteinExistence type="predicted"/>
<dbReference type="Proteomes" id="UP001215598">
    <property type="component" value="Unassembled WGS sequence"/>
</dbReference>
<evidence type="ECO:0000256" key="1">
    <source>
        <dbReference type="SAM" id="MobiDB-lite"/>
    </source>
</evidence>
<feature type="compositionally biased region" description="Acidic residues" evidence="1">
    <location>
        <begin position="11"/>
        <end position="25"/>
    </location>
</feature>
<evidence type="ECO:0000313" key="3">
    <source>
        <dbReference type="Proteomes" id="UP001215598"/>
    </source>
</evidence>
<accession>A0AAD7HCJ9</accession>
<organism evidence="2 3">
    <name type="scientific">Mycena metata</name>
    <dbReference type="NCBI Taxonomy" id="1033252"/>
    <lineage>
        <taxon>Eukaryota</taxon>
        <taxon>Fungi</taxon>
        <taxon>Dikarya</taxon>
        <taxon>Basidiomycota</taxon>
        <taxon>Agaricomycotina</taxon>
        <taxon>Agaricomycetes</taxon>
        <taxon>Agaricomycetidae</taxon>
        <taxon>Agaricales</taxon>
        <taxon>Marasmiineae</taxon>
        <taxon>Mycenaceae</taxon>
        <taxon>Mycena</taxon>
    </lineage>
</organism>
<name>A0AAD7HCJ9_9AGAR</name>
<protein>
    <submittedName>
        <fullName evidence="2">Uncharacterized protein</fullName>
    </submittedName>
</protein>